<proteinExistence type="predicted"/>
<organism evidence="1 2">
    <name type="scientific">Burkholderia phage BcepSauron</name>
    <dbReference type="NCBI Taxonomy" id="2530033"/>
    <lineage>
        <taxon>Viruses</taxon>
        <taxon>Duplodnaviria</taxon>
        <taxon>Heunggongvirae</taxon>
        <taxon>Uroviricota</taxon>
        <taxon>Caudoviricetes</taxon>
        <taxon>Sarumanvirus</taxon>
        <taxon>Sarumanvirus bcepsauron</taxon>
    </lineage>
</organism>
<gene>
    <name evidence="1" type="ORF">BcepSauron_426</name>
</gene>
<accession>A0A482MMU9</accession>
<evidence type="ECO:0000313" key="2">
    <source>
        <dbReference type="Proteomes" id="UP000301424"/>
    </source>
</evidence>
<evidence type="ECO:0000313" key="1">
    <source>
        <dbReference type="EMBL" id="QBQ74806.1"/>
    </source>
</evidence>
<protein>
    <submittedName>
        <fullName evidence="1">Uncharacterized protein</fullName>
    </submittedName>
</protein>
<dbReference type="Proteomes" id="UP000301424">
    <property type="component" value="Segment"/>
</dbReference>
<name>A0A482MMU9_9CAUD</name>
<keyword evidence="2" id="KW-1185">Reference proteome</keyword>
<dbReference type="EMBL" id="MK552141">
    <property type="protein sequence ID" value="QBQ74806.1"/>
    <property type="molecule type" value="Genomic_DNA"/>
</dbReference>
<reference evidence="1 2" key="1">
    <citation type="submission" date="2019-02" db="EMBL/GenBank/DDBJ databases">
        <title>Complete genome sequence of Burkholderia cenocepacia phage BcepSauron.</title>
        <authorList>
            <person name="Park K."/>
            <person name="Gonzalez C."/>
            <person name="Liu M."/>
            <person name="Gill J."/>
        </authorList>
    </citation>
    <scope>NUCLEOTIDE SEQUENCE [LARGE SCALE GENOMIC DNA]</scope>
</reference>
<sequence length="102" mass="11434">MTDQQIKVEAFDMATDIAKTMGYDGVASALRDLHLRQLEGRTKCKEESETGGYDLNRAVFYGYMHGDNVVHGEQAFTMGPLRVHKLPDAGYVQVRVLVGWDL</sequence>